<name>A0AAD5SKM0_9FUNG</name>
<feature type="transmembrane region" description="Helical" evidence="6">
    <location>
        <begin position="127"/>
        <end position="146"/>
    </location>
</feature>
<feature type="transmembrane region" description="Helical" evidence="6">
    <location>
        <begin position="36"/>
        <end position="54"/>
    </location>
</feature>
<evidence type="ECO:0000313" key="7">
    <source>
        <dbReference type="EMBL" id="KAJ3056436.1"/>
    </source>
</evidence>
<feature type="transmembrane region" description="Helical" evidence="6">
    <location>
        <begin position="6"/>
        <end position="24"/>
    </location>
</feature>
<comment type="similarity">
    <text evidence="2">Belongs to the TDE1 family.</text>
</comment>
<comment type="subcellular location">
    <subcellularLocation>
        <location evidence="1">Membrane</location>
        <topology evidence="1">Multi-pass membrane protein</topology>
    </subcellularLocation>
</comment>
<dbReference type="GO" id="GO:0016020">
    <property type="term" value="C:membrane"/>
    <property type="evidence" value="ECO:0007669"/>
    <property type="project" value="UniProtKB-SubCell"/>
</dbReference>
<sequence length="204" mass="21909">MPISVFFITFNLFLCITQSFIAVVPAIQSRNPRSGLVQASVISVYNTYLIASAVVNNPMQCGALPSTPGGDTGWTTAIQVAGAIFGVCAIGYAAVSSGSNGEVVFGSGGSIADTDDEKDSVVYNYSFFHFCFLLGAFYMASVLTNWDKFVLAGSESQQANWTIDKGVGGMWVKVATSWVDTLLYLWTLLAPIIFPDREFGQLYG</sequence>
<dbReference type="EMBL" id="JADGJD010000033">
    <property type="protein sequence ID" value="KAJ3056436.1"/>
    <property type="molecule type" value="Genomic_DNA"/>
</dbReference>
<gene>
    <name evidence="7" type="ORF">HK097_006927</name>
</gene>
<dbReference type="Proteomes" id="UP001212841">
    <property type="component" value="Unassembled WGS sequence"/>
</dbReference>
<dbReference type="Pfam" id="PF03348">
    <property type="entry name" value="Serinc"/>
    <property type="match status" value="2"/>
</dbReference>
<protein>
    <submittedName>
        <fullName evidence="7">Uncharacterized protein</fullName>
    </submittedName>
</protein>
<evidence type="ECO:0000256" key="5">
    <source>
        <dbReference type="ARBA" id="ARBA00023136"/>
    </source>
</evidence>
<feature type="transmembrane region" description="Helical" evidence="6">
    <location>
        <begin position="74"/>
        <end position="95"/>
    </location>
</feature>
<reference evidence="7" key="1">
    <citation type="submission" date="2020-05" db="EMBL/GenBank/DDBJ databases">
        <title>Phylogenomic resolution of chytrid fungi.</title>
        <authorList>
            <person name="Stajich J.E."/>
            <person name="Amses K."/>
            <person name="Simmons R."/>
            <person name="Seto K."/>
            <person name="Myers J."/>
            <person name="Bonds A."/>
            <person name="Quandt C.A."/>
            <person name="Barry K."/>
            <person name="Liu P."/>
            <person name="Grigoriev I."/>
            <person name="Longcore J.E."/>
            <person name="James T.Y."/>
        </authorList>
    </citation>
    <scope>NUCLEOTIDE SEQUENCE</scope>
    <source>
        <strain evidence="7">JEL0318</strain>
    </source>
</reference>
<keyword evidence="8" id="KW-1185">Reference proteome</keyword>
<comment type="caution">
    <text evidence="7">The sequence shown here is derived from an EMBL/GenBank/DDBJ whole genome shotgun (WGS) entry which is preliminary data.</text>
</comment>
<keyword evidence="4 6" id="KW-1133">Transmembrane helix</keyword>
<dbReference type="InterPro" id="IPR005016">
    <property type="entry name" value="TDE1/TMS"/>
</dbReference>
<evidence type="ECO:0000313" key="8">
    <source>
        <dbReference type="Proteomes" id="UP001212841"/>
    </source>
</evidence>
<accession>A0AAD5SKM0</accession>
<proteinExistence type="inferred from homology"/>
<evidence type="ECO:0000256" key="6">
    <source>
        <dbReference type="SAM" id="Phobius"/>
    </source>
</evidence>
<dbReference type="PANTHER" id="PTHR10383:SF9">
    <property type="entry name" value="SERINE INCORPORATOR, ISOFORM F"/>
    <property type="match status" value="1"/>
</dbReference>
<evidence type="ECO:0000256" key="3">
    <source>
        <dbReference type="ARBA" id="ARBA00022692"/>
    </source>
</evidence>
<keyword evidence="5 6" id="KW-0472">Membrane</keyword>
<evidence type="ECO:0000256" key="1">
    <source>
        <dbReference type="ARBA" id="ARBA00004141"/>
    </source>
</evidence>
<evidence type="ECO:0000256" key="4">
    <source>
        <dbReference type="ARBA" id="ARBA00022989"/>
    </source>
</evidence>
<evidence type="ECO:0000256" key="2">
    <source>
        <dbReference type="ARBA" id="ARBA00006665"/>
    </source>
</evidence>
<dbReference type="PANTHER" id="PTHR10383">
    <property type="entry name" value="SERINE INCORPORATOR"/>
    <property type="match status" value="1"/>
</dbReference>
<dbReference type="AlphaFoldDB" id="A0AAD5SKM0"/>
<keyword evidence="3 6" id="KW-0812">Transmembrane</keyword>
<organism evidence="7 8">
    <name type="scientific">Rhizophlyctis rosea</name>
    <dbReference type="NCBI Taxonomy" id="64517"/>
    <lineage>
        <taxon>Eukaryota</taxon>
        <taxon>Fungi</taxon>
        <taxon>Fungi incertae sedis</taxon>
        <taxon>Chytridiomycota</taxon>
        <taxon>Chytridiomycota incertae sedis</taxon>
        <taxon>Chytridiomycetes</taxon>
        <taxon>Rhizophlyctidales</taxon>
        <taxon>Rhizophlyctidaceae</taxon>
        <taxon>Rhizophlyctis</taxon>
    </lineage>
</organism>